<dbReference type="HOGENOM" id="CLU_205602_0_0_1"/>
<dbReference type="Proteomes" id="UP000016930">
    <property type="component" value="Unassembled WGS sequence"/>
</dbReference>
<name>M2QTF9_CERS8</name>
<accession>M2QTF9</accession>
<evidence type="ECO:0008006" key="3">
    <source>
        <dbReference type="Google" id="ProtNLM"/>
    </source>
</evidence>
<dbReference type="STRING" id="914234.M2QTF9"/>
<dbReference type="InterPro" id="IPR016197">
    <property type="entry name" value="Chromo-like_dom_sf"/>
</dbReference>
<gene>
    <name evidence="1" type="ORF">CERSUDRAFT_139039</name>
</gene>
<evidence type="ECO:0000313" key="1">
    <source>
        <dbReference type="EMBL" id="EMD35335.1"/>
    </source>
</evidence>
<dbReference type="EMBL" id="KB445800">
    <property type="protein sequence ID" value="EMD35335.1"/>
    <property type="molecule type" value="Genomic_DNA"/>
</dbReference>
<sequence length="63" mass="7158">MENEDGEWAIDHILSHRGSATDAVFEILWKSGDRTWMPYHQISDIPALTDYLDLVGAARITDL</sequence>
<dbReference type="SUPFAM" id="SSF54160">
    <property type="entry name" value="Chromo domain-like"/>
    <property type="match status" value="1"/>
</dbReference>
<dbReference type="AlphaFoldDB" id="M2QTF9"/>
<protein>
    <recommendedName>
        <fullName evidence="3">Chromo domain-containing protein</fullName>
    </recommendedName>
</protein>
<feature type="non-terminal residue" evidence="1">
    <location>
        <position position="63"/>
    </location>
</feature>
<reference evidence="1 2" key="1">
    <citation type="journal article" date="2012" name="Proc. Natl. Acad. Sci. U.S.A.">
        <title>Comparative genomics of Ceriporiopsis subvermispora and Phanerochaete chrysosporium provide insight into selective ligninolysis.</title>
        <authorList>
            <person name="Fernandez-Fueyo E."/>
            <person name="Ruiz-Duenas F.J."/>
            <person name="Ferreira P."/>
            <person name="Floudas D."/>
            <person name="Hibbett D.S."/>
            <person name="Canessa P."/>
            <person name="Larrondo L.F."/>
            <person name="James T.Y."/>
            <person name="Seelenfreund D."/>
            <person name="Lobos S."/>
            <person name="Polanco R."/>
            <person name="Tello M."/>
            <person name="Honda Y."/>
            <person name="Watanabe T."/>
            <person name="Watanabe T."/>
            <person name="Ryu J.S."/>
            <person name="Kubicek C.P."/>
            <person name="Schmoll M."/>
            <person name="Gaskell J."/>
            <person name="Hammel K.E."/>
            <person name="St John F.J."/>
            <person name="Vanden Wymelenberg A."/>
            <person name="Sabat G."/>
            <person name="Splinter BonDurant S."/>
            <person name="Syed K."/>
            <person name="Yadav J.S."/>
            <person name="Doddapaneni H."/>
            <person name="Subramanian V."/>
            <person name="Lavin J.L."/>
            <person name="Oguiza J.A."/>
            <person name="Perez G."/>
            <person name="Pisabarro A.G."/>
            <person name="Ramirez L."/>
            <person name="Santoyo F."/>
            <person name="Master E."/>
            <person name="Coutinho P.M."/>
            <person name="Henrissat B."/>
            <person name="Lombard V."/>
            <person name="Magnuson J.K."/>
            <person name="Kuees U."/>
            <person name="Hori C."/>
            <person name="Igarashi K."/>
            <person name="Samejima M."/>
            <person name="Held B.W."/>
            <person name="Barry K.W."/>
            <person name="LaButti K.M."/>
            <person name="Lapidus A."/>
            <person name="Lindquist E.A."/>
            <person name="Lucas S.M."/>
            <person name="Riley R."/>
            <person name="Salamov A.A."/>
            <person name="Hoffmeister D."/>
            <person name="Schwenk D."/>
            <person name="Hadar Y."/>
            <person name="Yarden O."/>
            <person name="de Vries R.P."/>
            <person name="Wiebenga A."/>
            <person name="Stenlid J."/>
            <person name="Eastwood D."/>
            <person name="Grigoriev I.V."/>
            <person name="Berka R.M."/>
            <person name="Blanchette R.A."/>
            <person name="Kersten P."/>
            <person name="Martinez A.T."/>
            <person name="Vicuna R."/>
            <person name="Cullen D."/>
        </authorList>
    </citation>
    <scope>NUCLEOTIDE SEQUENCE [LARGE SCALE GENOMIC DNA]</scope>
    <source>
        <strain evidence="1 2">B</strain>
    </source>
</reference>
<organism evidence="1 2">
    <name type="scientific">Ceriporiopsis subvermispora (strain B)</name>
    <name type="common">White-rot fungus</name>
    <name type="synonym">Gelatoporia subvermispora</name>
    <dbReference type="NCBI Taxonomy" id="914234"/>
    <lineage>
        <taxon>Eukaryota</taxon>
        <taxon>Fungi</taxon>
        <taxon>Dikarya</taxon>
        <taxon>Basidiomycota</taxon>
        <taxon>Agaricomycotina</taxon>
        <taxon>Agaricomycetes</taxon>
        <taxon>Polyporales</taxon>
        <taxon>Gelatoporiaceae</taxon>
        <taxon>Gelatoporia</taxon>
    </lineage>
</organism>
<dbReference type="OrthoDB" id="2713066at2759"/>
<proteinExistence type="predicted"/>
<evidence type="ECO:0000313" key="2">
    <source>
        <dbReference type="Proteomes" id="UP000016930"/>
    </source>
</evidence>
<keyword evidence="2" id="KW-1185">Reference proteome</keyword>